<dbReference type="InterPro" id="IPR013126">
    <property type="entry name" value="Hsp_70_fam"/>
</dbReference>
<dbReference type="SUPFAM" id="SSF100934">
    <property type="entry name" value="Heat shock protein 70kD (HSP70), C-terminal subdomain"/>
    <property type="match status" value="1"/>
</dbReference>
<dbReference type="OMA" id="YNITDEC"/>
<keyword evidence="2" id="KW-0547">Nucleotide-binding</keyword>
<dbReference type="InterPro" id="IPR029048">
    <property type="entry name" value="HSP70_C_sf"/>
</dbReference>
<organism evidence="5">
    <name type="scientific">Culicoides sonorensis</name>
    <name type="common">Biting midge</name>
    <dbReference type="NCBI Taxonomy" id="179676"/>
    <lineage>
        <taxon>Eukaryota</taxon>
        <taxon>Metazoa</taxon>
        <taxon>Ecdysozoa</taxon>
        <taxon>Arthropoda</taxon>
        <taxon>Hexapoda</taxon>
        <taxon>Insecta</taxon>
        <taxon>Pterygota</taxon>
        <taxon>Neoptera</taxon>
        <taxon>Endopterygota</taxon>
        <taxon>Diptera</taxon>
        <taxon>Nematocera</taxon>
        <taxon>Chironomoidea</taxon>
        <taxon>Ceratopogonidae</taxon>
        <taxon>Ceratopogoninae</taxon>
        <taxon>Culicoides</taxon>
        <taxon>Monoculicoides</taxon>
    </lineage>
</organism>
<dbReference type="EMBL" id="UFQT01000766">
    <property type="protein sequence ID" value="SSX27072.1"/>
    <property type="molecule type" value="Genomic_DNA"/>
</dbReference>
<keyword evidence="3" id="KW-0067">ATP-binding</keyword>
<dbReference type="EMBL" id="UFQS01000766">
    <property type="protein sequence ID" value="SSX06726.1"/>
    <property type="molecule type" value="Genomic_DNA"/>
</dbReference>
<reference evidence="5" key="2">
    <citation type="submission" date="2018-07" db="EMBL/GenBank/DDBJ databases">
        <authorList>
            <person name="Quirk P.G."/>
            <person name="Krulwich T.A."/>
        </authorList>
    </citation>
    <scope>NUCLEOTIDE SEQUENCE</scope>
</reference>
<dbReference type="GO" id="GO:0140662">
    <property type="term" value="F:ATP-dependent protein folding chaperone"/>
    <property type="evidence" value="ECO:0007669"/>
    <property type="project" value="InterPro"/>
</dbReference>
<dbReference type="Gene3D" id="2.60.34.10">
    <property type="entry name" value="Substrate Binding Domain Of DNAk, Chain A, domain 1"/>
    <property type="match status" value="1"/>
</dbReference>
<evidence type="ECO:0000256" key="2">
    <source>
        <dbReference type="ARBA" id="ARBA00022741"/>
    </source>
</evidence>
<dbReference type="VEuPathDB" id="VectorBase:CSON014145"/>
<gene>
    <name evidence="5" type="primary">CSON014145</name>
</gene>
<evidence type="ECO:0000313" key="4">
    <source>
        <dbReference type="EMBL" id="SSX06726.1"/>
    </source>
</evidence>
<dbReference type="InterPro" id="IPR029047">
    <property type="entry name" value="HSP70_peptide-bd_sf"/>
</dbReference>
<proteinExistence type="inferred from homology"/>
<dbReference type="AlphaFoldDB" id="A0A336M9P7"/>
<name>A0A336M9P7_CULSO</name>
<dbReference type="PANTHER" id="PTHR19375">
    <property type="entry name" value="HEAT SHOCK PROTEIN 70KDA"/>
    <property type="match status" value="1"/>
</dbReference>
<dbReference type="GO" id="GO:0005524">
    <property type="term" value="F:ATP binding"/>
    <property type="evidence" value="ECO:0007669"/>
    <property type="project" value="UniProtKB-KW"/>
</dbReference>
<protein>
    <submittedName>
        <fullName evidence="5">CSON014145 protein</fullName>
    </submittedName>
</protein>
<dbReference type="Pfam" id="PF00012">
    <property type="entry name" value="HSP70"/>
    <property type="match status" value="1"/>
</dbReference>
<dbReference type="SUPFAM" id="SSF100920">
    <property type="entry name" value="Heat shock protein 70kD (HSP70), peptide-binding domain"/>
    <property type="match status" value="1"/>
</dbReference>
<evidence type="ECO:0000256" key="1">
    <source>
        <dbReference type="ARBA" id="ARBA00007381"/>
    </source>
</evidence>
<comment type="similarity">
    <text evidence="1">Belongs to the heat shock protein 70 family.</text>
</comment>
<dbReference type="Gene3D" id="1.20.1270.10">
    <property type="match status" value="1"/>
</dbReference>
<evidence type="ECO:0000256" key="3">
    <source>
        <dbReference type="ARBA" id="ARBA00022840"/>
    </source>
</evidence>
<reference evidence="4" key="1">
    <citation type="submission" date="2018-04" db="EMBL/GenBank/DDBJ databases">
        <authorList>
            <person name="Go L.Y."/>
            <person name="Mitchell J.A."/>
        </authorList>
    </citation>
    <scope>NUCLEOTIDE SEQUENCE</scope>
    <source>
        <tissue evidence="4">Whole organism</tissue>
    </source>
</reference>
<accession>A0A336M9P7</accession>
<sequence>MAAFAIGIDLVHDGSLSVIIKRNTSIPVKTTKRFETVKDFQERTIFNIYEGERKMVKDNHFVGSFTIDGIPPLPRGFGKIEETFEIDENGIFKASAYVPLSGTRNSITITNKSRLSKDDAIRLATEAARFRQEDEAHEIRLAAFNSFERRLYDIKRQIGTLPERKQKIGKSYVDTLTKWLDENSLAKKEDFEEKKAELEEFWRNFQK</sequence>
<evidence type="ECO:0000313" key="5">
    <source>
        <dbReference type="EMBL" id="SSX27072.1"/>
    </source>
</evidence>